<sequence>MASESEKGEVEIGIFRRFAEVAGWHCTEVAKQSPHEGKPDLKCRVNGELVYFELTEACSEDVAKAVASARQAELPDVEQVKDYTSATYRRKIMKRYAVSAPVELLIYNVGRTILSDEVLIENIKAISCRDKGQFRKVWYFGEHVTEL</sequence>
<dbReference type="EMBL" id="BAABJZ010000057">
    <property type="protein sequence ID" value="GAA4885546.1"/>
    <property type="molecule type" value="Genomic_DNA"/>
</dbReference>
<evidence type="ECO:0000313" key="2">
    <source>
        <dbReference type="Proteomes" id="UP001499988"/>
    </source>
</evidence>
<organism evidence="1 2">
    <name type="scientific">Ferrimonas pelagia</name>
    <dbReference type="NCBI Taxonomy" id="1177826"/>
    <lineage>
        <taxon>Bacteria</taxon>
        <taxon>Pseudomonadati</taxon>
        <taxon>Pseudomonadota</taxon>
        <taxon>Gammaproteobacteria</taxon>
        <taxon>Alteromonadales</taxon>
        <taxon>Ferrimonadaceae</taxon>
        <taxon>Ferrimonas</taxon>
    </lineage>
</organism>
<keyword evidence="2" id="KW-1185">Reference proteome</keyword>
<gene>
    <name evidence="1" type="ORF">GCM10023333_18770</name>
</gene>
<dbReference type="RefSeq" id="WP_345335110.1">
    <property type="nucleotide sequence ID" value="NZ_BAABJZ010000057.1"/>
</dbReference>
<protein>
    <submittedName>
        <fullName evidence="1">Uncharacterized protein</fullName>
    </submittedName>
</protein>
<accession>A0ABP9ESD0</accession>
<evidence type="ECO:0000313" key="1">
    <source>
        <dbReference type="EMBL" id="GAA4885546.1"/>
    </source>
</evidence>
<name>A0ABP9ESD0_9GAMM</name>
<comment type="caution">
    <text evidence="1">The sequence shown here is derived from an EMBL/GenBank/DDBJ whole genome shotgun (WGS) entry which is preliminary data.</text>
</comment>
<reference evidence="2" key="1">
    <citation type="journal article" date="2019" name="Int. J. Syst. Evol. Microbiol.">
        <title>The Global Catalogue of Microorganisms (GCM) 10K type strain sequencing project: providing services to taxonomists for standard genome sequencing and annotation.</title>
        <authorList>
            <consortium name="The Broad Institute Genomics Platform"/>
            <consortium name="The Broad Institute Genome Sequencing Center for Infectious Disease"/>
            <person name="Wu L."/>
            <person name="Ma J."/>
        </authorList>
    </citation>
    <scope>NUCLEOTIDE SEQUENCE [LARGE SCALE GENOMIC DNA]</scope>
    <source>
        <strain evidence="2">JCM 18401</strain>
    </source>
</reference>
<dbReference type="Proteomes" id="UP001499988">
    <property type="component" value="Unassembled WGS sequence"/>
</dbReference>
<proteinExistence type="predicted"/>